<dbReference type="AlphaFoldDB" id="A0A1D8PQJ8"/>
<accession>A0A1D8PQJ8</accession>
<feature type="compositionally biased region" description="Acidic residues" evidence="1">
    <location>
        <begin position="390"/>
        <end position="404"/>
    </location>
</feature>
<dbReference type="EMBL" id="CP017629">
    <property type="protein sequence ID" value="AOW30414.1"/>
    <property type="molecule type" value="Genomic_DNA"/>
</dbReference>
<name>A0A1D8PQJ8_CANAL</name>
<feature type="compositionally biased region" description="Basic and acidic residues" evidence="1">
    <location>
        <begin position="161"/>
        <end position="175"/>
    </location>
</feature>
<feature type="region of interest" description="Disordered" evidence="1">
    <location>
        <begin position="148"/>
        <end position="175"/>
    </location>
</feature>
<dbReference type="Proteomes" id="UP000000559">
    <property type="component" value="Chromosome 7"/>
</dbReference>
<dbReference type="RefSeq" id="XP_720376.1">
    <property type="nucleotide sequence ID" value="XM_715283.1"/>
</dbReference>
<dbReference type="VEuPathDB" id="FungiDB:C7_00350C_A"/>
<dbReference type="SMR" id="A0A1D8PQJ8"/>
<evidence type="ECO:0000313" key="4">
    <source>
        <dbReference type="Proteomes" id="UP000000559"/>
    </source>
</evidence>
<organism evidence="3 4">
    <name type="scientific">Candida albicans (strain SC5314 / ATCC MYA-2876)</name>
    <name type="common">Yeast</name>
    <dbReference type="NCBI Taxonomy" id="237561"/>
    <lineage>
        <taxon>Eukaryota</taxon>
        <taxon>Fungi</taxon>
        <taxon>Dikarya</taxon>
        <taxon>Ascomycota</taxon>
        <taxon>Saccharomycotina</taxon>
        <taxon>Pichiomycetes</taxon>
        <taxon>Debaryomycetaceae</taxon>
        <taxon>Candida/Lodderomyces clade</taxon>
        <taxon>Candida</taxon>
    </lineage>
</organism>
<reference evidence="3 4" key="3">
    <citation type="journal article" date="2013" name="Genome Biol.">
        <title>Assembly of a phased diploid Candida albicans genome facilitates allele-specific measurements and provides a simple model for repeat and indel structure.</title>
        <authorList>
            <person name="Muzzey D."/>
            <person name="Schwartz K."/>
            <person name="Weissman J.S."/>
            <person name="Sherlock G."/>
        </authorList>
    </citation>
    <scope>NUCLEOTIDE SEQUENCE [LARGE SCALE GENOMIC DNA]</scope>
    <source>
        <strain evidence="4">SC5314 / ATCC MYA-2876</strain>
    </source>
</reference>
<reference evidence="3 4" key="1">
    <citation type="journal article" date="2004" name="Proc. Natl. Acad. Sci. U.S.A.">
        <title>The diploid genome sequence of Candida albicans.</title>
        <authorList>
            <person name="Jones T."/>
            <person name="Federspiel N.A."/>
            <person name="Chibana H."/>
            <person name="Dungan J."/>
            <person name="Kalman S."/>
            <person name="Magee B.B."/>
            <person name="Newport G."/>
            <person name="Thorstenson Y.R."/>
            <person name="Agabian N."/>
            <person name="Magee P.T."/>
            <person name="Davis R.W."/>
            <person name="Scherer S."/>
        </authorList>
    </citation>
    <scope>NUCLEOTIDE SEQUENCE [LARGE SCALE GENOMIC DNA]</scope>
    <source>
        <strain evidence="4">SC5314 / ATCC MYA-2876</strain>
    </source>
</reference>
<evidence type="ECO:0000313" key="2">
    <source>
        <dbReference type="CGD" id="CAL0000195509"/>
    </source>
</evidence>
<dbReference type="STRING" id="237561.A0A1D8PQJ8"/>
<feature type="compositionally biased region" description="Basic residues" evidence="1">
    <location>
        <begin position="365"/>
        <end position="375"/>
    </location>
</feature>
<evidence type="ECO:0000256" key="1">
    <source>
        <dbReference type="SAM" id="MobiDB-lite"/>
    </source>
</evidence>
<dbReference type="OrthoDB" id="4093878at2759"/>
<feature type="region of interest" description="Disordered" evidence="1">
    <location>
        <begin position="242"/>
        <end position="271"/>
    </location>
</feature>
<gene>
    <name evidence="3" type="ordered locus">CAALFM_C700350CA</name>
    <name evidence="2" type="ordered locus">orf19.7085</name>
</gene>
<feature type="compositionally biased region" description="Basic and acidic residues" evidence="1">
    <location>
        <begin position="248"/>
        <end position="271"/>
    </location>
</feature>
<keyword evidence="4" id="KW-1185">Reference proteome</keyword>
<dbReference type="InParanoid" id="A0A1D8PQJ8"/>
<proteinExistence type="predicted"/>
<dbReference type="CGD" id="CAL0000195509">
    <property type="gene designation" value="orf19.7085"/>
</dbReference>
<dbReference type="OMA" id="NINWQWY"/>
<feature type="region of interest" description="Disordered" evidence="1">
    <location>
        <begin position="295"/>
        <end position="323"/>
    </location>
</feature>
<reference evidence="3 4" key="2">
    <citation type="journal article" date="2007" name="Genome Biol.">
        <title>Assembly of the Candida albicans genome into sixteen supercontigs aligned on the eight chromosomes.</title>
        <authorList>
            <person name="van het Hoog M."/>
            <person name="Rast T.J."/>
            <person name="Martchenko M."/>
            <person name="Grindle S."/>
            <person name="Dignard D."/>
            <person name="Hogues H."/>
            <person name="Cuomo C."/>
            <person name="Berriman M."/>
            <person name="Scherer S."/>
            <person name="Magee B.B."/>
            <person name="Whiteway M."/>
            <person name="Chibana H."/>
            <person name="Nantel A."/>
            <person name="Magee P.T."/>
        </authorList>
    </citation>
    <scope>GENOME REANNOTATION</scope>
    <source>
        <strain evidence="4">SC5314 / ATCC MYA-2876</strain>
    </source>
</reference>
<evidence type="ECO:0000313" key="3">
    <source>
        <dbReference type="EMBL" id="AOW30414.1"/>
    </source>
</evidence>
<protein>
    <submittedName>
        <fullName evidence="3">Uncharacterized protein</fullName>
    </submittedName>
</protein>
<dbReference type="GeneID" id="3638039"/>
<dbReference type="KEGG" id="cal:CAALFM_C700350CA"/>
<sequence>MFSPFYNGDYSYDQPIDFESLFDLLHQHQFYYKENTRPRVIKKLETEDEFQIQIYKPYGNYNNYEVNVVKSNPPIVNVVISSVQDNFKTVLPFNVNYIDIDNINWQWYKQQNVLVLNIPKRIHYVHSNVQDILNCLLGCNDADASSALKAPNQQPYAKPQTKKDVQAKTSPKKKEEFAKVKKEIANNNNNNLASRDANLKDSIEEHENLIEQAANALKQATENSSKQVKQDLNGKANALSAGAQAAAEAKHKEALEKTKQELEAQRKAAHDKIVKAQQELEEIARKEAEAVKLHEAAKQKELEEEKRKVEAEQQKAKEKEDLEQKEYDQFVKQQQEFLKQFFGFNLGPAIPTKDGANAFYTAAKQAKKQKPKVAPKPKQLQTQPVKQAKDEEESIPSEPETEEPESSKSHNSNENLHKHPSLEEVEDEESVMFRKRFGH</sequence>
<dbReference type="eggNOG" id="ENOG502S0RT">
    <property type="taxonomic scope" value="Eukaryota"/>
</dbReference>
<feature type="region of interest" description="Disordered" evidence="1">
    <location>
        <begin position="361"/>
        <end position="439"/>
    </location>
</feature>